<organism evidence="2 3">
    <name type="scientific">Gossypium stocksii</name>
    <dbReference type="NCBI Taxonomy" id="47602"/>
    <lineage>
        <taxon>Eukaryota</taxon>
        <taxon>Viridiplantae</taxon>
        <taxon>Streptophyta</taxon>
        <taxon>Embryophyta</taxon>
        <taxon>Tracheophyta</taxon>
        <taxon>Spermatophyta</taxon>
        <taxon>Magnoliopsida</taxon>
        <taxon>eudicotyledons</taxon>
        <taxon>Gunneridae</taxon>
        <taxon>Pentapetalae</taxon>
        <taxon>rosids</taxon>
        <taxon>malvids</taxon>
        <taxon>Malvales</taxon>
        <taxon>Malvaceae</taxon>
        <taxon>Malvoideae</taxon>
        <taxon>Gossypium</taxon>
    </lineage>
</organism>
<proteinExistence type="predicted"/>
<dbReference type="OrthoDB" id="1111569at2759"/>
<keyword evidence="1" id="KW-0175">Coiled coil</keyword>
<accession>A0A9D3URK5</accession>
<feature type="coiled-coil region" evidence="1">
    <location>
        <begin position="119"/>
        <end position="160"/>
    </location>
</feature>
<gene>
    <name evidence="2" type="ORF">J1N35_034207</name>
</gene>
<protein>
    <submittedName>
        <fullName evidence="2">Uncharacterized protein</fullName>
    </submittedName>
</protein>
<dbReference type="EMBL" id="JAIQCV010000010">
    <property type="protein sequence ID" value="KAH1056142.1"/>
    <property type="molecule type" value="Genomic_DNA"/>
</dbReference>
<keyword evidence="3" id="KW-1185">Reference proteome</keyword>
<comment type="caution">
    <text evidence="2">The sequence shown here is derived from an EMBL/GenBank/DDBJ whole genome shotgun (WGS) entry which is preliminary data.</text>
</comment>
<reference evidence="2 3" key="1">
    <citation type="journal article" date="2021" name="Plant Biotechnol. J.">
        <title>Multi-omics assisted identification of the key and species-specific regulatory components of drought-tolerant mechanisms in Gossypium stocksii.</title>
        <authorList>
            <person name="Yu D."/>
            <person name="Ke L."/>
            <person name="Zhang D."/>
            <person name="Wu Y."/>
            <person name="Sun Y."/>
            <person name="Mei J."/>
            <person name="Sun J."/>
            <person name="Sun Y."/>
        </authorList>
    </citation>
    <scope>NUCLEOTIDE SEQUENCE [LARGE SCALE GENOMIC DNA]</scope>
    <source>
        <strain evidence="3">cv. E1</strain>
        <tissue evidence="2">Leaf</tissue>
    </source>
</reference>
<sequence>MKLEEDIKEIFYRFTIIISRLNSYGKTYPNEEVVRKVRHSLPTSLEAKVIAIEERSNKQKAYVAAWSDEDSSDDEVANLCLMAINDPRVTFNSSTLNDYSFDELQDAYDGLGLEFEVMISKHRRNISKLRNENNFLSKTGHELEEKVNKMQEIINDFEKKNLDLHNLLSKVHEDNQKQLELLKSEKTHFNKVFE</sequence>
<evidence type="ECO:0000313" key="3">
    <source>
        <dbReference type="Proteomes" id="UP000828251"/>
    </source>
</evidence>
<name>A0A9D3URK5_9ROSI</name>
<dbReference type="AlphaFoldDB" id="A0A9D3URK5"/>
<evidence type="ECO:0000256" key="1">
    <source>
        <dbReference type="SAM" id="Coils"/>
    </source>
</evidence>
<evidence type="ECO:0000313" key="2">
    <source>
        <dbReference type="EMBL" id="KAH1056142.1"/>
    </source>
</evidence>
<dbReference type="Proteomes" id="UP000828251">
    <property type="component" value="Unassembled WGS sequence"/>
</dbReference>